<dbReference type="Gene3D" id="3.30.930.10">
    <property type="entry name" value="Bira Bifunctional Protein, Domain 2"/>
    <property type="match status" value="1"/>
</dbReference>
<dbReference type="PANTHER" id="PTHR12835">
    <property type="entry name" value="BIOTIN PROTEIN LIGASE"/>
    <property type="match status" value="1"/>
</dbReference>
<dbReference type="PANTHER" id="PTHR12835:SF5">
    <property type="entry name" value="BIOTIN--PROTEIN LIGASE"/>
    <property type="match status" value="1"/>
</dbReference>
<reference evidence="3" key="1">
    <citation type="submission" date="2020-05" db="EMBL/GenBank/DDBJ databases">
        <authorList>
            <person name="Chiriac C."/>
            <person name="Salcher M."/>
            <person name="Ghai R."/>
            <person name="Kavagutti S V."/>
        </authorList>
    </citation>
    <scope>NUCLEOTIDE SEQUENCE</scope>
</reference>
<dbReference type="AlphaFoldDB" id="A0A6J7RJ47"/>
<organism evidence="3">
    <name type="scientific">freshwater metagenome</name>
    <dbReference type="NCBI Taxonomy" id="449393"/>
    <lineage>
        <taxon>unclassified sequences</taxon>
        <taxon>metagenomes</taxon>
        <taxon>ecological metagenomes</taxon>
    </lineage>
</organism>
<dbReference type="InterPro" id="IPR045864">
    <property type="entry name" value="aa-tRNA-synth_II/BPL/LPL"/>
</dbReference>
<dbReference type="PROSITE" id="PS51733">
    <property type="entry name" value="BPL_LPL_CATALYTIC"/>
    <property type="match status" value="1"/>
</dbReference>
<protein>
    <submittedName>
        <fullName evidence="3">Unannotated protein</fullName>
    </submittedName>
</protein>
<dbReference type="GO" id="GO:0004077">
    <property type="term" value="F:biotin--[biotin carboxyl-carrier protein] ligase activity"/>
    <property type="evidence" value="ECO:0007669"/>
    <property type="project" value="InterPro"/>
</dbReference>
<dbReference type="InterPro" id="IPR004408">
    <property type="entry name" value="Biotin_CoA_COase_ligase"/>
</dbReference>
<evidence type="ECO:0000259" key="2">
    <source>
        <dbReference type="PROSITE" id="PS51733"/>
    </source>
</evidence>
<dbReference type="InterPro" id="IPR004143">
    <property type="entry name" value="BPL_LPL_catalytic"/>
</dbReference>
<dbReference type="EMBL" id="CAFBPN010000104">
    <property type="protein sequence ID" value="CAB5028856.1"/>
    <property type="molecule type" value="Genomic_DNA"/>
</dbReference>
<dbReference type="NCBIfam" id="TIGR00121">
    <property type="entry name" value="birA_ligase"/>
    <property type="match status" value="1"/>
</dbReference>
<accession>A0A6J7RJ47</accession>
<proteinExistence type="predicted"/>
<dbReference type="Pfam" id="PF03099">
    <property type="entry name" value="BPL_LplA_LipB"/>
    <property type="match status" value="1"/>
</dbReference>
<dbReference type="CDD" id="cd16442">
    <property type="entry name" value="BPL"/>
    <property type="match status" value="1"/>
</dbReference>
<sequence length="253" mass="27254">MDMDKAKWRGNWQVERVPETGSTNADLLAGVSLEVPHRYVLTTAFQSAGKGRLGRVWEAPSGANLLVSVLLRDVAGPLHRVTQHLGLAAALVLQEKYGLRAGVKWPNDVVVTIPRDGADVDVKIAGILAQAAGNNVVVGMGLNVKWAPPPEVADATCMVELVSAVDVPEPIDMLDMVLARFDDVSGLDERESFALYRKHLHTLGKQVQCEMPDGSHVVGRAVDVGADGRLNVLDECAVTHHIDTADVMHLRLA</sequence>
<gene>
    <name evidence="3" type="ORF">UFOPK4098_01355</name>
</gene>
<evidence type="ECO:0000313" key="3">
    <source>
        <dbReference type="EMBL" id="CAB5028856.1"/>
    </source>
</evidence>
<dbReference type="SUPFAM" id="SSF55681">
    <property type="entry name" value="Class II aaRS and biotin synthetases"/>
    <property type="match status" value="1"/>
</dbReference>
<dbReference type="GO" id="GO:0005737">
    <property type="term" value="C:cytoplasm"/>
    <property type="evidence" value="ECO:0007669"/>
    <property type="project" value="TreeGrafter"/>
</dbReference>
<keyword evidence="1" id="KW-0436">Ligase</keyword>
<name>A0A6J7RJ47_9ZZZZ</name>
<evidence type="ECO:0000256" key="1">
    <source>
        <dbReference type="ARBA" id="ARBA00022598"/>
    </source>
</evidence>
<feature type="domain" description="BPL/LPL catalytic" evidence="2">
    <location>
        <begin position="12"/>
        <end position="189"/>
    </location>
</feature>
<dbReference type="Gene3D" id="2.30.30.100">
    <property type="match status" value="1"/>
</dbReference>